<dbReference type="Pfam" id="PF17921">
    <property type="entry name" value="Integrase_H2C2"/>
    <property type="match status" value="1"/>
</dbReference>
<dbReference type="OrthoDB" id="8065209at2759"/>
<dbReference type="EC" id="2.7.7.49" evidence="1"/>
<protein>
    <recommendedName>
        <fullName evidence="1">RNA-directed DNA polymerase</fullName>
        <ecNumber evidence="1">2.7.7.49</ecNumber>
    </recommendedName>
</protein>
<keyword evidence="4" id="KW-1185">Reference proteome</keyword>
<accession>A0A4Y2FFW5</accession>
<dbReference type="GO" id="GO:0003964">
    <property type="term" value="F:RNA-directed DNA polymerase activity"/>
    <property type="evidence" value="ECO:0007669"/>
    <property type="project" value="UniProtKB-EC"/>
</dbReference>
<name>A0A4Y2FFW5_ARAVE</name>
<dbReference type="Gene3D" id="1.10.340.70">
    <property type="match status" value="1"/>
</dbReference>
<dbReference type="EMBL" id="BGPR01000926">
    <property type="protein sequence ID" value="GBM40302.1"/>
    <property type="molecule type" value="Genomic_DNA"/>
</dbReference>
<dbReference type="InterPro" id="IPR050951">
    <property type="entry name" value="Retrovirus_Pol_polyprotein"/>
</dbReference>
<dbReference type="InterPro" id="IPR041588">
    <property type="entry name" value="Integrase_H2C2"/>
</dbReference>
<evidence type="ECO:0000256" key="1">
    <source>
        <dbReference type="ARBA" id="ARBA00012493"/>
    </source>
</evidence>
<dbReference type="SUPFAM" id="SSF56672">
    <property type="entry name" value="DNA/RNA polymerases"/>
    <property type="match status" value="1"/>
</dbReference>
<dbReference type="Proteomes" id="UP000499080">
    <property type="component" value="Unassembled WGS sequence"/>
</dbReference>
<dbReference type="PANTHER" id="PTHR37984">
    <property type="entry name" value="PROTEIN CBG26694"/>
    <property type="match status" value="1"/>
</dbReference>
<dbReference type="PANTHER" id="PTHR37984:SF5">
    <property type="entry name" value="PROTEIN NYNRIN-LIKE"/>
    <property type="match status" value="1"/>
</dbReference>
<dbReference type="InterPro" id="IPR043502">
    <property type="entry name" value="DNA/RNA_pol_sf"/>
</dbReference>
<feature type="domain" description="Integrase zinc-binding" evidence="2">
    <location>
        <begin position="184"/>
        <end position="238"/>
    </location>
</feature>
<dbReference type="Gene3D" id="3.30.70.270">
    <property type="match status" value="1"/>
</dbReference>
<comment type="caution">
    <text evidence="3">The sequence shown here is derived from an EMBL/GenBank/DDBJ whole genome shotgun (WGS) entry which is preliminary data.</text>
</comment>
<dbReference type="InterPro" id="IPR043128">
    <property type="entry name" value="Rev_trsase/Diguanyl_cyclase"/>
</dbReference>
<evidence type="ECO:0000313" key="4">
    <source>
        <dbReference type="Proteomes" id="UP000499080"/>
    </source>
</evidence>
<dbReference type="AlphaFoldDB" id="A0A4Y2FFW5"/>
<reference evidence="3 4" key="1">
    <citation type="journal article" date="2019" name="Sci. Rep.">
        <title>Orb-weaving spider Araneus ventricosus genome elucidates the spidroin gene catalogue.</title>
        <authorList>
            <person name="Kono N."/>
            <person name="Nakamura H."/>
            <person name="Ohtoshi R."/>
            <person name="Moran D.A.P."/>
            <person name="Shinohara A."/>
            <person name="Yoshida Y."/>
            <person name="Fujiwara M."/>
            <person name="Mori M."/>
            <person name="Tomita M."/>
            <person name="Arakawa K."/>
        </authorList>
    </citation>
    <scope>NUCLEOTIDE SEQUENCE [LARGE SCALE GENOMIC DNA]</scope>
</reference>
<gene>
    <name evidence="3" type="ORF">AVEN_23870_1</name>
</gene>
<proteinExistence type="predicted"/>
<evidence type="ECO:0000313" key="3">
    <source>
        <dbReference type="EMBL" id="GBM40302.1"/>
    </source>
</evidence>
<sequence length="255" mass="28874">MLNFCRRFIPNAAEIQRILYDLVKSKKERDRTIIEWSEAAVQAFQTSKNSIAQAALLAHPNSEVKLSLVVDADHKPLTFAFQQTGDKTSLRQQRHLEFISQFGTDIRYISGIQNTVADAFSRIDEMGIPSEIAYEEIARAQADDEKLLTLQGANSNLVFKTITLEPHGTPLHWDVSTGNIRPYVPKVFRTTIINVIHSLAHFGANATANAVKQEFIWTSLQKDCTEFCKRCIPCQKSKVVRHVKSPQGFITFRKI</sequence>
<organism evidence="3 4">
    <name type="scientific">Araneus ventricosus</name>
    <name type="common">Orbweaver spider</name>
    <name type="synonym">Epeira ventricosa</name>
    <dbReference type="NCBI Taxonomy" id="182803"/>
    <lineage>
        <taxon>Eukaryota</taxon>
        <taxon>Metazoa</taxon>
        <taxon>Ecdysozoa</taxon>
        <taxon>Arthropoda</taxon>
        <taxon>Chelicerata</taxon>
        <taxon>Arachnida</taxon>
        <taxon>Araneae</taxon>
        <taxon>Araneomorphae</taxon>
        <taxon>Entelegynae</taxon>
        <taxon>Araneoidea</taxon>
        <taxon>Araneidae</taxon>
        <taxon>Araneus</taxon>
    </lineage>
</organism>
<evidence type="ECO:0000259" key="2">
    <source>
        <dbReference type="Pfam" id="PF17921"/>
    </source>
</evidence>